<accession>A0A267MET4</accession>
<evidence type="ECO:0000313" key="2">
    <source>
        <dbReference type="Proteomes" id="UP000216024"/>
    </source>
</evidence>
<dbReference type="AlphaFoldDB" id="A0A267MET4"/>
<dbReference type="RefSeq" id="WP_095134984.1">
    <property type="nucleotide sequence ID" value="NZ_NIBG01000020.1"/>
</dbReference>
<sequence length="109" mass="11681">MKLIIAIVHDEDAQGVVEKLTENGYGVTKLASTGGFLRAGNTTIFVGVEKEKVDKVIDIIKDMCKSRKEIATAPTPIMGNAGLLATYPVEVKVGGATIFVIDVDRFEKA</sequence>
<reference evidence="1 2" key="1">
    <citation type="submission" date="2017-06" db="EMBL/GenBank/DDBJ databases">
        <title>Draft genome sequence of anaerobic fermentative bacterium Anaeromicrobium sediminis DY2726D isolated from West Pacific Ocean sediments.</title>
        <authorList>
            <person name="Zeng X."/>
        </authorList>
    </citation>
    <scope>NUCLEOTIDE SEQUENCE [LARGE SCALE GENOMIC DNA]</scope>
    <source>
        <strain evidence="1 2">DY2726D</strain>
    </source>
</reference>
<dbReference type="Pfam" id="PF06153">
    <property type="entry name" value="CdAMP_rec"/>
    <property type="match status" value="1"/>
</dbReference>
<dbReference type="InterPro" id="IPR010375">
    <property type="entry name" value="CdAMP_rec"/>
</dbReference>
<dbReference type="PANTHER" id="PTHR38456">
    <property type="entry name" value="CYCLIC DI-AMP RECEPTOR A"/>
    <property type="match status" value="1"/>
</dbReference>
<dbReference type="OrthoDB" id="9794275at2"/>
<gene>
    <name evidence="1" type="ORF">CCE28_17300</name>
</gene>
<comment type="caution">
    <text evidence="1">The sequence shown here is derived from an EMBL/GenBank/DDBJ whole genome shotgun (WGS) entry which is preliminary data.</text>
</comment>
<proteinExistence type="predicted"/>
<dbReference type="PANTHER" id="PTHR38456:SF1">
    <property type="entry name" value="CYCLIC DI-AMP RECEPTOR A"/>
    <property type="match status" value="1"/>
</dbReference>
<dbReference type="InterPro" id="IPR015867">
    <property type="entry name" value="N-reg_PII/ATP_PRibTrfase_C"/>
</dbReference>
<dbReference type="Gene3D" id="3.30.70.120">
    <property type="match status" value="1"/>
</dbReference>
<protein>
    <recommendedName>
        <fullName evidence="3">Transcriptional regulator</fullName>
    </recommendedName>
</protein>
<name>A0A267MET4_9FIRM</name>
<dbReference type="Proteomes" id="UP000216024">
    <property type="component" value="Unassembled WGS sequence"/>
</dbReference>
<evidence type="ECO:0008006" key="3">
    <source>
        <dbReference type="Google" id="ProtNLM"/>
    </source>
</evidence>
<keyword evidence="2" id="KW-1185">Reference proteome</keyword>
<dbReference type="EMBL" id="NIBG01000020">
    <property type="protein sequence ID" value="PAB58091.1"/>
    <property type="molecule type" value="Genomic_DNA"/>
</dbReference>
<dbReference type="SUPFAM" id="SSF54913">
    <property type="entry name" value="GlnB-like"/>
    <property type="match status" value="1"/>
</dbReference>
<dbReference type="InterPro" id="IPR011322">
    <property type="entry name" value="N-reg_PII-like_a/b"/>
</dbReference>
<organism evidence="1 2">
    <name type="scientific">Anaeromicrobium sediminis</name>
    <dbReference type="NCBI Taxonomy" id="1478221"/>
    <lineage>
        <taxon>Bacteria</taxon>
        <taxon>Bacillati</taxon>
        <taxon>Bacillota</taxon>
        <taxon>Clostridia</taxon>
        <taxon>Peptostreptococcales</taxon>
        <taxon>Thermotaleaceae</taxon>
        <taxon>Anaeromicrobium</taxon>
    </lineage>
</organism>
<evidence type="ECO:0000313" key="1">
    <source>
        <dbReference type="EMBL" id="PAB58091.1"/>
    </source>
</evidence>